<dbReference type="PANTHER" id="PTHR45453">
    <property type="entry name" value="PHOSPHATE REGULON SENSOR PROTEIN PHOR"/>
    <property type="match status" value="1"/>
</dbReference>
<dbReference type="InterPro" id="IPR036890">
    <property type="entry name" value="HATPase_C_sf"/>
</dbReference>
<feature type="domain" description="HAMP" evidence="11">
    <location>
        <begin position="191"/>
        <end position="244"/>
    </location>
</feature>
<feature type="coiled-coil region" evidence="8">
    <location>
        <begin position="41"/>
        <end position="68"/>
    </location>
</feature>
<dbReference type="RefSeq" id="WP_119093541.1">
    <property type="nucleotide sequence ID" value="NZ_OY761017.1"/>
</dbReference>
<comment type="catalytic activity">
    <reaction evidence="1">
        <text>ATP + protein L-histidine = ADP + protein N-phospho-L-histidine.</text>
        <dbReference type="EC" id="2.7.13.3"/>
    </reaction>
</comment>
<evidence type="ECO:0000313" key="13">
    <source>
        <dbReference type="Proteomes" id="UP000262072"/>
    </source>
</evidence>
<dbReference type="InterPro" id="IPR005467">
    <property type="entry name" value="His_kinase_dom"/>
</dbReference>
<feature type="transmembrane region" description="Helical" evidence="9">
    <location>
        <begin position="171"/>
        <end position="190"/>
    </location>
</feature>
<accession>A0A383THG4</accession>
<evidence type="ECO:0000259" key="11">
    <source>
        <dbReference type="PROSITE" id="PS50885"/>
    </source>
</evidence>
<keyword evidence="4" id="KW-0597">Phosphoprotein</keyword>
<comment type="subcellular location">
    <subcellularLocation>
        <location evidence="2">Membrane</location>
    </subcellularLocation>
</comment>
<keyword evidence="9" id="KW-1133">Transmembrane helix</keyword>
<dbReference type="Gene3D" id="3.30.565.10">
    <property type="entry name" value="Histidine kinase-like ATPase, C-terminal domain"/>
    <property type="match status" value="1"/>
</dbReference>
<keyword evidence="6" id="KW-0418">Kinase</keyword>
<dbReference type="Pfam" id="PF00512">
    <property type="entry name" value="HisKA"/>
    <property type="match status" value="1"/>
</dbReference>
<dbReference type="GO" id="GO:0016036">
    <property type="term" value="P:cellular response to phosphate starvation"/>
    <property type="evidence" value="ECO:0007669"/>
    <property type="project" value="TreeGrafter"/>
</dbReference>
<evidence type="ECO:0000313" key="12">
    <source>
        <dbReference type="EMBL" id="SYZ79307.1"/>
    </source>
</evidence>
<evidence type="ECO:0000256" key="7">
    <source>
        <dbReference type="ARBA" id="ARBA00023012"/>
    </source>
</evidence>
<organism evidence="12 13">
    <name type="scientific">Trichococcus shcherbakoviae</name>
    <dbReference type="NCBI Taxonomy" id="2094020"/>
    <lineage>
        <taxon>Bacteria</taxon>
        <taxon>Bacillati</taxon>
        <taxon>Bacillota</taxon>
        <taxon>Bacilli</taxon>
        <taxon>Lactobacillales</taxon>
        <taxon>Carnobacteriaceae</taxon>
        <taxon>Trichococcus</taxon>
    </lineage>
</organism>
<evidence type="ECO:0000256" key="2">
    <source>
        <dbReference type="ARBA" id="ARBA00004370"/>
    </source>
</evidence>
<dbReference type="OrthoDB" id="9813151at2"/>
<dbReference type="Gene3D" id="1.10.287.130">
    <property type="match status" value="1"/>
</dbReference>
<evidence type="ECO:0000259" key="10">
    <source>
        <dbReference type="PROSITE" id="PS50109"/>
    </source>
</evidence>
<dbReference type="PROSITE" id="PS50885">
    <property type="entry name" value="HAMP"/>
    <property type="match status" value="1"/>
</dbReference>
<dbReference type="Proteomes" id="UP000262072">
    <property type="component" value="Unassembled WGS sequence"/>
</dbReference>
<dbReference type="EMBL" id="UNRR01000027">
    <property type="protein sequence ID" value="SYZ79307.1"/>
    <property type="molecule type" value="Genomic_DNA"/>
</dbReference>
<feature type="domain" description="Histidine kinase" evidence="10">
    <location>
        <begin position="252"/>
        <end position="465"/>
    </location>
</feature>
<dbReference type="PRINTS" id="PR00344">
    <property type="entry name" value="BCTRLSENSOR"/>
</dbReference>
<dbReference type="InterPro" id="IPR003594">
    <property type="entry name" value="HATPase_dom"/>
</dbReference>
<evidence type="ECO:0000256" key="1">
    <source>
        <dbReference type="ARBA" id="ARBA00000085"/>
    </source>
</evidence>
<keyword evidence="9" id="KW-0812">Transmembrane</keyword>
<dbReference type="SUPFAM" id="SSF55874">
    <property type="entry name" value="ATPase domain of HSP90 chaperone/DNA topoisomerase II/histidine kinase"/>
    <property type="match status" value="1"/>
</dbReference>
<dbReference type="InterPro" id="IPR050351">
    <property type="entry name" value="BphY/WalK/GraS-like"/>
</dbReference>
<evidence type="ECO:0000256" key="8">
    <source>
        <dbReference type="SAM" id="Coils"/>
    </source>
</evidence>
<reference evidence="13" key="1">
    <citation type="submission" date="2018-05" db="EMBL/GenBank/DDBJ databases">
        <authorList>
            <person name="Strepis N."/>
        </authorList>
    </citation>
    <scope>NUCLEOTIDE SEQUENCE [LARGE SCALE GENOMIC DNA]</scope>
</reference>
<dbReference type="SMART" id="SM00388">
    <property type="entry name" value="HisKA"/>
    <property type="match status" value="1"/>
</dbReference>
<dbReference type="InterPro" id="IPR036097">
    <property type="entry name" value="HisK_dim/P_sf"/>
</dbReference>
<dbReference type="PANTHER" id="PTHR45453:SF1">
    <property type="entry name" value="PHOSPHATE REGULON SENSOR PROTEIN PHOR"/>
    <property type="match status" value="1"/>
</dbReference>
<dbReference type="CDD" id="cd00082">
    <property type="entry name" value="HisKA"/>
    <property type="match status" value="1"/>
</dbReference>
<dbReference type="InterPro" id="IPR003660">
    <property type="entry name" value="HAMP_dom"/>
</dbReference>
<keyword evidence="8" id="KW-0175">Coiled coil</keyword>
<dbReference type="InterPro" id="IPR003661">
    <property type="entry name" value="HisK_dim/P_dom"/>
</dbReference>
<dbReference type="CDD" id="cd00075">
    <property type="entry name" value="HATPase"/>
    <property type="match status" value="1"/>
</dbReference>
<dbReference type="GO" id="GO:0005886">
    <property type="term" value="C:plasma membrane"/>
    <property type="evidence" value="ECO:0007669"/>
    <property type="project" value="TreeGrafter"/>
</dbReference>
<dbReference type="InterPro" id="IPR004358">
    <property type="entry name" value="Sig_transdc_His_kin-like_C"/>
</dbReference>
<dbReference type="GO" id="GO:0004721">
    <property type="term" value="F:phosphoprotein phosphatase activity"/>
    <property type="evidence" value="ECO:0007669"/>
    <property type="project" value="TreeGrafter"/>
</dbReference>
<evidence type="ECO:0000256" key="3">
    <source>
        <dbReference type="ARBA" id="ARBA00012438"/>
    </source>
</evidence>
<keyword evidence="9" id="KW-0472">Membrane</keyword>
<dbReference type="PROSITE" id="PS50109">
    <property type="entry name" value="HIS_KIN"/>
    <property type="match status" value="1"/>
</dbReference>
<dbReference type="EC" id="2.7.13.3" evidence="3"/>
<name>A0A383THG4_9LACT</name>
<dbReference type="SMART" id="SM00387">
    <property type="entry name" value="HATPase_c"/>
    <property type="match status" value="1"/>
</dbReference>
<dbReference type="Gene3D" id="6.10.340.10">
    <property type="match status" value="1"/>
</dbReference>
<proteinExistence type="predicted"/>
<evidence type="ECO:0000256" key="4">
    <source>
        <dbReference type="ARBA" id="ARBA00022553"/>
    </source>
</evidence>
<keyword evidence="7" id="KW-0902">Two-component regulatory system</keyword>
<evidence type="ECO:0000256" key="5">
    <source>
        <dbReference type="ARBA" id="ARBA00022679"/>
    </source>
</evidence>
<dbReference type="FunFam" id="3.30.565.10:FF:000006">
    <property type="entry name" value="Sensor histidine kinase WalK"/>
    <property type="match status" value="1"/>
</dbReference>
<evidence type="ECO:0000256" key="9">
    <source>
        <dbReference type="SAM" id="Phobius"/>
    </source>
</evidence>
<dbReference type="Pfam" id="PF02518">
    <property type="entry name" value="HATPase_c"/>
    <property type="match status" value="1"/>
</dbReference>
<protein>
    <recommendedName>
        <fullName evidence="3">histidine kinase</fullName>
        <ecNumber evidence="3">2.7.13.3</ecNumber>
    </recommendedName>
</protein>
<dbReference type="AlphaFoldDB" id="A0A383THG4"/>
<keyword evidence="5" id="KW-0808">Transferase</keyword>
<sequence>MKRTIKWQLLLSFVSLSFILVGAFSWITLNLLESHFADYVRERQESELEEYSTDLENLYQQNGTWEENSQAIQRVGRNALQQSVIVRIFDEDGQLLWSPSASEEEDAKNKVQDHLLHMEQMVGGMESDYVQSRSPLYDGTEEIGMMEIQSVGPYAYTEHDALFISDMESKLVLVAFFSLLIPLFFALLVAKKLSSPIVTINDFTKEIAKGRYSSLSLEETGIREIDDLLVSVNDLSLQLQHQQKIRNRLSSDIAHEIRTPLTTLKGNIEAMIDGVWEISEERLYRCYEEVSRITRLIGEIDRINELESQESQLQKTTFDLTELAQQIVDNFQPMLVENKLNCSVSGDRVFISADRDKIHQVLTNLLANAIKFTPSGGRIDLYVSQSKGTTSFRIIDNGQGIPPEEVGQIFERFYMAEPSRNSKLGGQGIGLSIVKGIVNAHQGTISVDSIYGKGTTFTINLPKAK</sequence>
<dbReference type="SUPFAM" id="SSF47384">
    <property type="entry name" value="Homodimeric domain of signal transducing histidine kinase"/>
    <property type="match status" value="1"/>
</dbReference>
<evidence type="ECO:0000256" key="6">
    <source>
        <dbReference type="ARBA" id="ARBA00022777"/>
    </source>
</evidence>
<dbReference type="GO" id="GO:0000155">
    <property type="term" value="F:phosphorelay sensor kinase activity"/>
    <property type="evidence" value="ECO:0007669"/>
    <property type="project" value="InterPro"/>
</dbReference>
<gene>
    <name evidence="12" type="ORF">TART1_2134</name>
</gene>